<accession>A0ACD1HDU2</accession>
<keyword evidence="2" id="KW-1185">Reference proteome</keyword>
<gene>
    <name evidence="1" type="ORF">BO66DRAFT_390815</name>
</gene>
<evidence type="ECO:0000313" key="1">
    <source>
        <dbReference type="EMBL" id="RAH71590.1"/>
    </source>
</evidence>
<dbReference type="EMBL" id="KZ824948">
    <property type="protein sequence ID" value="RAH71590.1"/>
    <property type="molecule type" value="Genomic_DNA"/>
</dbReference>
<proteinExistence type="predicted"/>
<organism evidence="1 2">
    <name type="scientific">Aspergillus aculeatinus CBS 121060</name>
    <dbReference type="NCBI Taxonomy" id="1448322"/>
    <lineage>
        <taxon>Eukaryota</taxon>
        <taxon>Fungi</taxon>
        <taxon>Dikarya</taxon>
        <taxon>Ascomycota</taxon>
        <taxon>Pezizomycotina</taxon>
        <taxon>Eurotiomycetes</taxon>
        <taxon>Eurotiomycetidae</taxon>
        <taxon>Eurotiales</taxon>
        <taxon>Aspergillaceae</taxon>
        <taxon>Aspergillus</taxon>
        <taxon>Aspergillus subgen. Circumdati</taxon>
    </lineage>
</organism>
<sequence length="424" mass="47324">MAILSQAEEEISPSNLGPEYVGFDHITWYVGNAKQAASYYVTRLGFEHVAYRGPETGSRNIVSYVVANHGATFVLTSPVRTPSETEGAVSECDEKPSLAEIHAHLTKHGDGVKDVAFRIDGDVESVWKRAVGNGATSITPPQILADEDSGSISVATVGAYGDTTHTLISRQHYSGPFLPGYKAVVEEDPINRLLPQIDFIEIDHCVGNQPWNGVGSIVKYYEDCFNFHRYWTVDDSSMCGEYSAMRSIVVASPNEVIKMPMNEPAPGKKKSQIEECVPSPAHKLPTATTSLQEFTNRFVDFYNDAGVQHIAFRTHDIVTAVSRLRQRGMSFLRVPDEYYIDLRRRLSDGGPRIAEDIGRLRELHILVDFDEKGYLLQIFTKHVLDRPTVFLEVIQRNNFDGFGAGNFKSLFEAFEREQALRGNL</sequence>
<reference evidence="1" key="1">
    <citation type="submission" date="2018-02" db="EMBL/GenBank/DDBJ databases">
        <title>The genomes of Aspergillus section Nigri reveals drivers in fungal speciation.</title>
        <authorList>
            <consortium name="DOE Joint Genome Institute"/>
            <person name="Vesth T.C."/>
            <person name="Nybo J."/>
            <person name="Theobald S."/>
            <person name="Brandl J."/>
            <person name="Frisvad J.C."/>
            <person name="Nielsen K.F."/>
            <person name="Lyhne E.K."/>
            <person name="Kogle M.E."/>
            <person name="Kuo A."/>
            <person name="Riley R."/>
            <person name="Clum A."/>
            <person name="Nolan M."/>
            <person name="Lipzen A."/>
            <person name="Salamov A."/>
            <person name="Henrissat B."/>
            <person name="Wiebenga A."/>
            <person name="De vries R.P."/>
            <person name="Grigoriev I.V."/>
            <person name="Mortensen U.H."/>
            <person name="Andersen M.R."/>
            <person name="Baker S.E."/>
        </authorList>
    </citation>
    <scope>NUCLEOTIDE SEQUENCE</scope>
    <source>
        <strain evidence="1">CBS 121060</strain>
    </source>
</reference>
<protein>
    <submittedName>
        <fullName evidence="1">4-hydroxyphenylpyruvate dioxygenase</fullName>
    </submittedName>
</protein>
<dbReference type="Proteomes" id="UP000249661">
    <property type="component" value="Unassembled WGS sequence"/>
</dbReference>
<name>A0ACD1HDU2_9EURO</name>
<keyword evidence="1" id="KW-0560">Oxidoreductase</keyword>
<evidence type="ECO:0000313" key="2">
    <source>
        <dbReference type="Proteomes" id="UP000249661"/>
    </source>
</evidence>
<keyword evidence="1" id="KW-0223">Dioxygenase</keyword>